<organism evidence="14 15">
    <name type="scientific">Glaesserella parasuis</name>
    <name type="common">Haemophilus parasuis</name>
    <dbReference type="NCBI Taxonomy" id="738"/>
    <lineage>
        <taxon>Bacteria</taxon>
        <taxon>Pseudomonadati</taxon>
        <taxon>Pseudomonadota</taxon>
        <taxon>Gammaproteobacteria</taxon>
        <taxon>Pasteurellales</taxon>
        <taxon>Pasteurellaceae</taxon>
        <taxon>Glaesserella</taxon>
    </lineage>
</organism>
<proteinExistence type="inferred from homology"/>
<keyword evidence="6" id="KW-0571">Peptide transport</keyword>
<keyword evidence="3" id="KW-1003">Cell membrane</keyword>
<dbReference type="InterPro" id="IPR000515">
    <property type="entry name" value="MetI-like"/>
</dbReference>
<evidence type="ECO:0000256" key="10">
    <source>
        <dbReference type="ARBA" id="ARBA00024202"/>
    </source>
</evidence>
<dbReference type="AlphaFoldDB" id="A0AAJ6DAQ3"/>
<dbReference type="GO" id="GO:0015833">
    <property type="term" value="P:peptide transport"/>
    <property type="evidence" value="ECO:0007669"/>
    <property type="project" value="UniProtKB-KW"/>
</dbReference>
<evidence type="ECO:0000256" key="2">
    <source>
        <dbReference type="ARBA" id="ARBA00022448"/>
    </source>
</evidence>
<feature type="transmembrane region" description="Helical" evidence="12">
    <location>
        <begin position="168"/>
        <end position="187"/>
    </location>
</feature>
<evidence type="ECO:0000256" key="9">
    <source>
        <dbReference type="ARBA" id="ARBA00023136"/>
    </source>
</evidence>
<dbReference type="RefSeq" id="WP_279378662.1">
    <property type="nucleotide sequence ID" value="NZ_CP121769.1"/>
</dbReference>
<evidence type="ECO:0000313" key="14">
    <source>
        <dbReference type="EMBL" id="WGE10857.1"/>
    </source>
</evidence>
<comment type="subcellular location">
    <subcellularLocation>
        <location evidence="1">Cell inner membrane</location>
        <topology evidence="1">Multi-pass membrane protein</topology>
    </subcellularLocation>
    <subcellularLocation>
        <location evidence="12">Cell membrane</location>
        <topology evidence="12">Multi-pass membrane protein</topology>
    </subcellularLocation>
</comment>
<dbReference type="EMBL" id="CP121769">
    <property type="protein sequence ID" value="WGE10857.1"/>
    <property type="molecule type" value="Genomic_DNA"/>
</dbReference>
<sequence>MLINNKKNQEFAEKLAEQTADIAVEGRSLWQDARRRFFRNKAAVSSLIILFFVVLFITFAPMLMPFSYEDTDWNMMSAAPDFASGHYFGTDASGRDLLVRIAMGGRISLMVGIAGALIAVVIGTTYGAISGYVGGKVDMVMMRLLEILGSFPFMFFVILLVTFFGQNILLIFVAIGMIAWLSLARIVRGQTLSLKNKEFIEAAIVCGVPKRQIIWKHIIPNVLGIVVVYASLEVPALILFESFLSFLGLGTQEPMSSWGALLSDGAAQMETSPWLLAFPAFFLCLTLFCFNFIGDGLRDALDPKDK</sequence>
<evidence type="ECO:0000256" key="3">
    <source>
        <dbReference type="ARBA" id="ARBA00022475"/>
    </source>
</evidence>
<evidence type="ECO:0000256" key="6">
    <source>
        <dbReference type="ARBA" id="ARBA00022856"/>
    </source>
</evidence>
<keyword evidence="7" id="KW-0653">Protein transport</keyword>
<accession>A0AAJ6DAQ3</accession>
<dbReference type="InterPro" id="IPR025966">
    <property type="entry name" value="OppC_N"/>
</dbReference>
<protein>
    <recommendedName>
        <fullName evidence="11">Oligopeptide transport system permease protein OppC</fullName>
    </recommendedName>
</protein>
<evidence type="ECO:0000256" key="1">
    <source>
        <dbReference type="ARBA" id="ARBA00004429"/>
    </source>
</evidence>
<dbReference type="Pfam" id="PF12911">
    <property type="entry name" value="OppC_N"/>
    <property type="match status" value="1"/>
</dbReference>
<dbReference type="InterPro" id="IPR035906">
    <property type="entry name" value="MetI-like_sf"/>
</dbReference>
<dbReference type="GO" id="GO:0005886">
    <property type="term" value="C:plasma membrane"/>
    <property type="evidence" value="ECO:0007669"/>
    <property type="project" value="UniProtKB-SubCell"/>
</dbReference>
<evidence type="ECO:0000256" key="12">
    <source>
        <dbReference type="RuleBase" id="RU363032"/>
    </source>
</evidence>
<dbReference type="NCBIfam" id="NF011935">
    <property type="entry name" value="PRK15406.1"/>
    <property type="match status" value="1"/>
</dbReference>
<evidence type="ECO:0000259" key="13">
    <source>
        <dbReference type="PROSITE" id="PS50928"/>
    </source>
</evidence>
<keyword evidence="5 12" id="KW-0812">Transmembrane</keyword>
<dbReference type="Proteomes" id="UP001222296">
    <property type="component" value="Chromosome"/>
</dbReference>
<keyword evidence="2 12" id="KW-0813">Transport</keyword>
<feature type="transmembrane region" description="Helical" evidence="12">
    <location>
        <begin position="218"/>
        <end position="240"/>
    </location>
</feature>
<feature type="transmembrane region" description="Helical" evidence="12">
    <location>
        <begin position="141"/>
        <end position="162"/>
    </location>
</feature>
<dbReference type="Gene3D" id="1.10.3720.10">
    <property type="entry name" value="MetI-like"/>
    <property type="match status" value="1"/>
</dbReference>
<dbReference type="GO" id="GO:0055085">
    <property type="term" value="P:transmembrane transport"/>
    <property type="evidence" value="ECO:0007669"/>
    <property type="project" value="InterPro"/>
</dbReference>
<keyword evidence="8 12" id="KW-1133">Transmembrane helix</keyword>
<feature type="transmembrane region" description="Helical" evidence="12">
    <location>
        <begin position="274"/>
        <end position="294"/>
    </location>
</feature>
<dbReference type="GO" id="GO:0015031">
    <property type="term" value="P:protein transport"/>
    <property type="evidence" value="ECO:0007669"/>
    <property type="project" value="UniProtKB-KW"/>
</dbReference>
<evidence type="ECO:0000256" key="11">
    <source>
        <dbReference type="ARBA" id="ARBA00072251"/>
    </source>
</evidence>
<feature type="transmembrane region" description="Helical" evidence="12">
    <location>
        <begin position="44"/>
        <end position="66"/>
    </location>
</feature>
<dbReference type="PANTHER" id="PTHR43386:SF2">
    <property type="entry name" value="OLIGOPEPTIDE TRANSPORT SYSTEM PERMEASE PROTEIN OPPC"/>
    <property type="match status" value="1"/>
</dbReference>
<feature type="domain" description="ABC transmembrane type-1" evidence="13">
    <location>
        <begin position="105"/>
        <end position="294"/>
    </location>
</feature>
<keyword evidence="9 12" id="KW-0472">Membrane</keyword>
<dbReference type="PANTHER" id="PTHR43386">
    <property type="entry name" value="OLIGOPEPTIDE TRANSPORT SYSTEM PERMEASE PROTEIN APPC"/>
    <property type="match status" value="1"/>
</dbReference>
<dbReference type="SUPFAM" id="SSF161098">
    <property type="entry name" value="MetI-like"/>
    <property type="match status" value="1"/>
</dbReference>
<evidence type="ECO:0000256" key="8">
    <source>
        <dbReference type="ARBA" id="ARBA00022989"/>
    </source>
</evidence>
<evidence type="ECO:0000256" key="4">
    <source>
        <dbReference type="ARBA" id="ARBA00022519"/>
    </source>
</evidence>
<gene>
    <name evidence="14" type="primary">oppC</name>
    <name evidence="14" type="ORF">QBL01_04580</name>
</gene>
<name>A0AAJ6DAQ3_GLAPU</name>
<dbReference type="InterPro" id="IPR050366">
    <property type="entry name" value="BP-dependent_transpt_permease"/>
</dbReference>
<feature type="transmembrane region" description="Helical" evidence="12">
    <location>
        <begin position="107"/>
        <end position="129"/>
    </location>
</feature>
<dbReference type="CDD" id="cd06261">
    <property type="entry name" value="TM_PBP2"/>
    <property type="match status" value="1"/>
</dbReference>
<comment type="similarity">
    <text evidence="10">Belongs to the binding-protein-dependent transport system permease family. OppBC subfamily.</text>
</comment>
<evidence type="ECO:0000256" key="7">
    <source>
        <dbReference type="ARBA" id="ARBA00022927"/>
    </source>
</evidence>
<dbReference type="PROSITE" id="PS50928">
    <property type="entry name" value="ABC_TM1"/>
    <property type="match status" value="1"/>
</dbReference>
<dbReference type="Pfam" id="PF00528">
    <property type="entry name" value="BPD_transp_1"/>
    <property type="match status" value="1"/>
</dbReference>
<reference evidence="14" key="1">
    <citation type="submission" date="2023-04" db="EMBL/GenBank/DDBJ databases">
        <title>Molecular characterization of the Integrative and Conjugative elements harboring multidrug-resistance gene from Glaesserella (Haemophilus) parasuis.</title>
        <authorList>
            <person name="Che Y."/>
            <person name="Zhou L."/>
        </authorList>
    </citation>
    <scope>NUCLEOTIDE SEQUENCE</scope>
    <source>
        <strain evidence="14">Z44</strain>
    </source>
</reference>
<evidence type="ECO:0000256" key="5">
    <source>
        <dbReference type="ARBA" id="ARBA00022692"/>
    </source>
</evidence>
<keyword evidence="4" id="KW-0997">Cell inner membrane</keyword>
<evidence type="ECO:0000313" key="15">
    <source>
        <dbReference type="Proteomes" id="UP001222296"/>
    </source>
</evidence>